<feature type="region of interest" description="Disordered" evidence="1">
    <location>
        <begin position="1153"/>
        <end position="1286"/>
    </location>
</feature>
<gene>
    <name evidence="2" type="ORF">PCOR1329_LOCUS83539</name>
</gene>
<evidence type="ECO:0000256" key="1">
    <source>
        <dbReference type="SAM" id="MobiDB-lite"/>
    </source>
</evidence>
<feature type="non-terminal residue" evidence="2">
    <location>
        <position position="1"/>
    </location>
</feature>
<dbReference type="Gene3D" id="3.30.420.10">
    <property type="entry name" value="Ribonuclease H-like superfamily/Ribonuclease H"/>
    <property type="match status" value="1"/>
</dbReference>
<dbReference type="InterPro" id="IPR036397">
    <property type="entry name" value="RNaseH_sf"/>
</dbReference>
<proteinExistence type="predicted"/>
<feature type="region of interest" description="Disordered" evidence="1">
    <location>
        <begin position="1518"/>
        <end position="1552"/>
    </location>
</feature>
<keyword evidence="3" id="KW-1185">Reference proteome</keyword>
<feature type="compositionally biased region" description="Basic and acidic residues" evidence="1">
    <location>
        <begin position="1176"/>
        <end position="1189"/>
    </location>
</feature>
<protein>
    <recommendedName>
        <fullName evidence="4">Reverse transcriptase domain-containing protein</fullName>
    </recommendedName>
</protein>
<dbReference type="SUPFAM" id="SSF53098">
    <property type="entry name" value="Ribonuclease H-like"/>
    <property type="match status" value="1"/>
</dbReference>
<organism evidence="2 3">
    <name type="scientific">Prorocentrum cordatum</name>
    <dbReference type="NCBI Taxonomy" id="2364126"/>
    <lineage>
        <taxon>Eukaryota</taxon>
        <taxon>Sar</taxon>
        <taxon>Alveolata</taxon>
        <taxon>Dinophyceae</taxon>
        <taxon>Prorocentrales</taxon>
        <taxon>Prorocentraceae</taxon>
        <taxon>Prorocentrum</taxon>
    </lineage>
</organism>
<evidence type="ECO:0000313" key="3">
    <source>
        <dbReference type="Proteomes" id="UP001189429"/>
    </source>
</evidence>
<dbReference type="InterPro" id="IPR036691">
    <property type="entry name" value="Endo/exonu/phosph_ase_sf"/>
</dbReference>
<reference evidence="2" key="1">
    <citation type="submission" date="2023-10" db="EMBL/GenBank/DDBJ databases">
        <authorList>
            <person name="Chen Y."/>
            <person name="Shah S."/>
            <person name="Dougan E. K."/>
            <person name="Thang M."/>
            <person name="Chan C."/>
        </authorList>
    </citation>
    <scope>NUCLEOTIDE SEQUENCE [LARGE SCALE GENOMIC DNA]</scope>
</reference>
<sequence length="1552" mass="167514">AVVILVQEHHARGYDRLAALQQATLDHEYAGLWAPAAQGPRGEAGAAGGVAVLARSHITITGPPFLVSPVLLAARLVAAHAHWGVAGGFVAISPYFHDSAGWNADNQHAAAVIMKYLAKLSAAGIDWVVGGEFNVEPAEIPAQQLHGVCGLWAAAEDATCRPRAGAWSTPDYFRFAANLAPRLGRPQVDEYGATKPHLPVAMEMHAQDLPSQARAVRGPRPTGPAPPACCSRGAEDWRAQPSAESTSQRHWALLWLRPSKNFWAATTPSGTAGPRLVAGRAAPRGVEAAAYLDKIIASRGTLALLPHWADLAGQASRVVEYANGQYEAVIVAQQKEWAKWANESFSHGAGRAHRCSKVRDLQVSGMASSRARARTWAIGRCSRGQRCGGAMVCRRTACMFVRSSSCAWRSWAHGLMGRLWRAMCRLPKPSGGCRLIALMNSMVRWWSRAWADISKGWLTQHPSVGTWGLGAGRSSSDAAFDLNLETEVAVALEKQVDTVLLDAWEFFEAVAPEALIQEARLLKMPLPLVWLLVELCRQPGRLQAFGSVSYEVVSYQGVLALVDDVTLQWVTTAGSNVSVLRAEVTRFREEAKQLGIIVQPAKSGCVTSSMGLAAESRKHAGYRGLQLLHWARNLRHDLGGGRIQRRLTKLLLKALARRRGRLAALKRGAAGRKVTVLRRTGLLPSAGHGAGVVGISDDELQRLRAEATVALVVRNSSWAWEQRTSLGRLQRAWASIAQRLVEKPTRGLARGPIASTTLALWRIGWYMRSSLVLATDEEQRINLLATSPSDFKAYLVEGVSRWQGRQILGRFDGAQPTGPIWMQVLRLCVGSKCAAASYVANRSSVQQDALHDRLRQIGATMRDKGLQAGGVGVADFGGFAHEVGPPAMPPRVPPAADEAEVGLWGDWSGTSDEQRGNIAFTDGSGFASSMPKLRRCGWSLVQHGCNGAPVRAAFGALPGRLQTAGRAERHALLQVTKLLGQQARFVATDLLALAQEASSWEPELERAKAVRAAVWRHLRQQPCRPEVSWAPAHQDVDGHLVAGLHPVLYAGNLRADRFAKQGALQRAVPQVHTEFYAVEVQYFEQVADYIEWARQRCLAIGDWAPPRPNPWLHEGGGRGVALHLGHRLLRAGPAIFGEVCVARMQARAARGLQKARCGPPTDKGHHQRTYVSNLVARRDRSLRGLDPKTGRPWATGTLVHDERSSVDDSSAEGTDEAPLADAQRTATRGSPAAPCGGRTKEAQTADAQETATRGAPAALRGERAEEAPLAEVRGTAKCGAPELPRGGRAEASRLLAEVVARRSVRAAPAPSWQERLEVLRRRVATREAGPARVAAGGAGSVPKAQVGEALADTGAAPAGFAARLRRRGIPAARPPPRAALPQRPPRPLALERSLDRWGRWWIETLLDADGAASDWLDHCVQCAEAVLAQPRCRRFLRAMGSTARQLAEAWCRRAWSRGVKLRGAYARNRSGLTLSQRCVIDSMRRCEVYCLRSWPAAPAGLPPALGWAQAARCRPRPGVAAAPREGQGRLGARATSQDNGGGEGSDAGEGVA</sequence>
<comment type="caution">
    <text evidence="2">The sequence shown here is derived from an EMBL/GenBank/DDBJ whole genome shotgun (WGS) entry which is preliminary data.</text>
</comment>
<feature type="compositionally biased region" description="Gly residues" evidence="1">
    <location>
        <begin position="1539"/>
        <end position="1552"/>
    </location>
</feature>
<dbReference type="Proteomes" id="UP001189429">
    <property type="component" value="Unassembled WGS sequence"/>
</dbReference>
<feature type="region of interest" description="Disordered" evidence="1">
    <location>
        <begin position="214"/>
        <end position="243"/>
    </location>
</feature>
<dbReference type="Gene3D" id="3.60.10.10">
    <property type="entry name" value="Endonuclease/exonuclease/phosphatase"/>
    <property type="match status" value="1"/>
</dbReference>
<dbReference type="SUPFAM" id="SSF56219">
    <property type="entry name" value="DNase I-like"/>
    <property type="match status" value="1"/>
</dbReference>
<name>A0ABN9Y8N5_9DINO</name>
<accession>A0ABN9Y8N5</accession>
<dbReference type="EMBL" id="CAUYUJ010022115">
    <property type="protein sequence ID" value="CAK0909012.1"/>
    <property type="molecule type" value="Genomic_DNA"/>
</dbReference>
<evidence type="ECO:0008006" key="4">
    <source>
        <dbReference type="Google" id="ProtNLM"/>
    </source>
</evidence>
<evidence type="ECO:0000313" key="2">
    <source>
        <dbReference type="EMBL" id="CAK0909012.1"/>
    </source>
</evidence>
<dbReference type="InterPro" id="IPR012337">
    <property type="entry name" value="RNaseH-like_sf"/>
</dbReference>